<evidence type="ECO:0000313" key="3">
    <source>
        <dbReference type="Proteomes" id="UP000070700"/>
    </source>
</evidence>
<dbReference type="PANTHER" id="PTHR37017:SF11">
    <property type="entry name" value="ESTERASE_LIPASE_THIOESTERASE DOMAIN-CONTAINING PROTEIN"/>
    <property type="match status" value="1"/>
</dbReference>
<keyword evidence="2" id="KW-0378">Hydrolase</keyword>
<dbReference type="Proteomes" id="UP000070700">
    <property type="component" value="Unassembled WGS sequence"/>
</dbReference>
<dbReference type="RefSeq" id="XP_018063048.1">
    <property type="nucleotide sequence ID" value="XM_018210081.1"/>
</dbReference>
<dbReference type="PANTHER" id="PTHR37017">
    <property type="entry name" value="AB HYDROLASE-1 DOMAIN-CONTAINING PROTEIN-RELATED"/>
    <property type="match status" value="1"/>
</dbReference>
<dbReference type="SUPFAM" id="SSF53474">
    <property type="entry name" value="alpha/beta-Hydrolases"/>
    <property type="match status" value="1"/>
</dbReference>
<evidence type="ECO:0000313" key="2">
    <source>
        <dbReference type="EMBL" id="KUJ08693.1"/>
    </source>
</evidence>
<gene>
    <name evidence="2" type="ORF">LY89DRAFT_599224</name>
</gene>
<dbReference type="EMBL" id="KQ947434">
    <property type="protein sequence ID" value="KUJ08693.1"/>
    <property type="molecule type" value="Genomic_DNA"/>
</dbReference>
<sequence length="251" mass="27605">MSPSKPTIIVLHGSWHSPPHYERLTSLLTEAQYPPICPTQPTFDAKPPTKTLYDDADFVRSMLTELVEQEQKEVILVLHSYGGVLGTQAVTEDFSRSAREKKGLKGGVIHLLFMTGFVLHNGECLASPLGGSLPPFIPVEEDGSCNMLEPARRLYNDLPTAEQEHWVSLLRPHPEIASLTPLTNVGYKYVPSTYLFCENDQALPLEVQKSMVASVEGEVFGGKMGEVSCGAGHSPFLSMPEKVVEVIDGLW</sequence>
<dbReference type="InterPro" id="IPR029058">
    <property type="entry name" value="AB_hydrolase_fold"/>
</dbReference>
<dbReference type="GeneID" id="28819807"/>
<feature type="domain" description="AB hydrolase-1" evidence="1">
    <location>
        <begin position="8"/>
        <end position="245"/>
    </location>
</feature>
<dbReference type="Gene3D" id="3.40.50.1820">
    <property type="entry name" value="alpha/beta hydrolase"/>
    <property type="match status" value="1"/>
</dbReference>
<dbReference type="Pfam" id="PF12697">
    <property type="entry name" value="Abhydrolase_6"/>
    <property type="match status" value="1"/>
</dbReference>
<dbReference type="OrthoDB" id="1263307at2759"/>
<evidence type="ECO:0000259" key="1">
    <source>
        <dbReference type="Pfam" id="PF12697"/>
    </source>
</evidence>
<accession>A0A132B8W7</accession>
<dbReference type="AlphaFoldDB" id="A0A132B8W7"/>
<reference evidence="2 3" key="1">
    <citation type="submission" date="2015-10" db="EMBL/GenBank/DDBJ databases">
        <title>Full genome of DAOMC 229536 Phialocephala scopiformis, a fungal endophyte of spruce producing the potent anti-insectan compound rugulosin.</title>
        <authorList>
            <consortium name="DOE Joint Genome Institute"/>
            <person name="Walker A.K."/>
            <person name="Frasz S.L."/>
            <person name="Seifert K.A."/>
            <person name="Miller J.D."/>
            <person name="Mondo S.J."/>
            <person name="Labutti K."/>
            <person name="Lipzen A."/>
            <person name="Dockter R."/>
            <person name="Kennedy M."/>
            <person name="Grigoriev I.V."/>
            <person name="Spatafora J.W."/>
        </authorList>
    </citation>
    <scope>NUCLEOTIDE SEQUENCE [LARGE SCALE GENOMIC DNA]</scope>
    <source>
        <strain evidence="2 3">CBS 120377</strain>
    </source>
</reference>
<dbReference type="InterPro" id="IPR052897">
    <property type="entry name" value="Sec-Metab_Biosynth_Hydrolase"/>
</dbReference>
<proteinExistence type="predicted"/>
<dbReference type="InterPro" id="IPR000073">
    <property type="entry name" value="AB_hydrolase_1"/>
</dbReference>
<protein>
    <submittedName>
        <fullName evidence="2">Alpha/beta-hydrolase</fullName>
    </submittedName>
</protein>
<name>A0A132B8W7_MOLSC</name>
<organism evidence="2 3">
    <name type="scientific">Mollisia scopiformis</name>
    <name type="common">Conifer needle endophyte fungus</name>
    <name type="synonym">Phialocephala scopiformis</name>
    <dbReference type="NCBI Taxonomy" id="149040"/>
    <lineage>
        <taxon>Eukaryota</taxon>
        <taxon>Fungi</taxon>
        <taxon>Dikarya</taxon>
        <taxon>Ascomycota</taxon>
        <taxon>Pezizomycotina</taxon>
        <taxon>Leotiomycetes</taxon>
        <taxon>Helotiales</taxon>
        <taxon>Mollisiaceae</taxon>
        <taxon>Mollisia</taxon>
    </lineage>
</organism>
<dbReference type="InParanoid" id="A0A132B8W7"/>
<keyword evidence="3" id="KW-1185">Reference proteome</keyword>
<dbReference type="GO" id="GO:0016787">
    <property type="term" value="F:hydrolase activity"/>
    <property type="evidence" value="ECO:0007669"/>
    <property type="project" value="UniProtKB-KW"/>
</dbReference>
<dbReference type="KEGG" id="psco:LY89DRAFT_599224"/>